<feature type="region of interest" description="Disordered" evidence="3">
    <location>
        <begin position="43"/>
        <end position="408"/>
    </location>
</feature>
<name>A0ABQ9EP01_TEGGR</name>
<feature type="compositionally biased region" description="Basic and acidic residues" evidence="3">
    <location>
        <begin position="43"/>
        <end position="54"/>
    </location>
</feature>
<keyword evidence="1" id="KW-0810">Translation regulation</keyword>
<evidence type="ECO:0000259" key="4">
    <source>
        <dbReference type="SMART" id="SM01233"/>
    </source>
</evidence>
<feature type="compositionally biased region" description="Basic and acidic residues" evidence="3">
    <location>
        <begin position="229"/>
        <end position="246"/>
    </location>
</feature>
<dbReference type="PANTHER" id="PTHR12299">
    <property type="entry name" value="HYALURONIC ACID-BINDING PROTEIN 4"/>
    <property type="match status" value="1"/>
</dbReference>
<comment type="caution">
    <text evidence="5">The sequence shown here is derived from an EMBL/GenBank/DDBJ whole genome shotgun (WGS) entry which is preliminary data.</text>
</comment>
<evidence type="ECO:0000313" key="5">
    <source>
        <dbReference type="EMBL" id="KAJ8305290.1"/>
    </source>
</evidence>
<feature type="compositionally biased region" description="Basic and acidic residues" evidence="3">
    <location>
        <begin position="281"/>
        <end position="305"/>
    </location>
</feature>
<dbReference type="Proteomes" id="UP001217089">
    <property type="component" value="Unassembled WGS sequence"/>
</dbReference>
<accession>A0ABQ9EP01</accession>
<evidence type="ECO:0000256" key="2">
    <source>
        <dbReference type="ARBA" id="ARBA00035118"/>
    </source>
</evidence>
<dbReference type="Pfam" id="PF04774">
    <property type="entry name" value="HABP4_PAI-RBP1"/>
    <property type="match status" value="1"/>
</dbReference>
<protein>
    <recommendedName>
        <fullName evidence="4">Hyaluronan/mRNA-binding protein domain-containing protein</fullName>
    </recommendedName>
</protein>
<evidence type="ECO:0000313" key="6">
    <source>
        <dbReference type="Proteomes" id="UP001217089"/>
    </source>
</evidence>
<sequence length="408" mass="46465">MTSSKIRGTMDTQYGIAVTNKFELFINEDADPFDILAQQEAELKKKQDTKEKVKTGKNKSAKKIAAQSEKAKVVEPQIPKKEEKTVSQSNQQSRQNERPPRSARQNRDRDSNEFRERREFREQREPRDNDSERRPRRPRDDNTQSDYRDRQEGSSGGFNRQDSGSGNRGGFGRGRGRGGPRGRGMSRGGFGDRSDRKRDFERHSGSDRTSGVKAMDKREGGGAHNWGNFKDDIEEQAKDLPEETKDWSQAVEDAENQDPNESTESTEQPTENEDGGNKQMTLDEWKALQGKDRPKPEFNIRKAGEGVDTTQWKKGNAYRKKKTSESEEEDDEEEEEYEEEDEHKKKDHLNIKITFNDSPRRGRGGRRPRTGRGGRGGGGRGDRRGFRGDSAPKFDDETDFPSLVKSAA</sequence>
<feature type="compositionally biased region" description="Basic and acidic residues" evidence="3">
    <location>
        <begin position="190"/>
        <end position="206"/>
    </location>
</feature>
<feature type="compositionally biased region" description="Basic and acidic residues" evidence="3">
    <location>
        <begin position="380"/>
        <end position="395"/>
    </location>
</feature>
<feature type="compositionally biased region" description="Basic and acidic residues" evidence="3">
    <location>
        <begin position="69"/>
        <end position="85"/>
    </location>
</feature>
<organism evidence="5 6">
    <name type="scientific">Tegillarca granosa</name>
    <name type="common">Malaysian cockle</name>
    <name type="synonym">Anadara granosa</name>
    <dbReference type="NCBI Taxonomy" id="220873"/>
    <lineage>
        <taxon>Eukaryota</taxon>
        <taxon>Metazoa</taxon>
        <taxon>Spiralia</taxon>
        <taxon>Lophotrochozoa</taxon>
        <taxon>Mollusca</taxon>
        <taxon>Bivalvia</taxon>
        <taxon>Autobranchia</taxon>
        <taxon>Pteriomorphia</taxon>
        <taxon>Arcoida</taxon>
        <taxon>Arcoidea</taxon>
        <taxon>Arcidae</taxon>
        <taxon>Tegillarca</taxon>
    </lineage>
</organism>
<gene>
    <name evidence="5" type="ORF">KUTeg_015835</name>
</gene>
<dbReference type="EMBL" id="JARBDR010000813">
    <property type="protein sequence ID" value="KAJ8305290.1"/>
    <property type="molecule type" value="Genomic_DNA"/>
</dbReference>
<feature type="compositionally biased region" description="Basic residues" evidence="3">
    <location>
        <begin position="361"/>
        <end position="372"/>
    </location>
</feature>
<reference evidence="5 6" key="1">
    <citation type="submission" date="2022-12" db="EMBL/GenBank/DDBJ databases">
        <title>Chromosome-level genome of Tegillarca granosa.</title>
        <authorList>
            <person name="Kim J."/>
        </authorList>
    </citation>
    <scope>NUCLEOTIDE SEQUENCE [LARGE SCALE GENOMIC DNA]</scope>
    <source>
        <strain evidence="5">Teg-2019</strain>
        <tissue evidence="5">Adductor muscle</tissue>
    </source>
</reference>
<feature type="domain" description="Hyaluronan/mRNA-binding protein" evidence="4">
    <location>
        <begin position="196"/>
        <end position="306"/>
    </location>
</feature>
<dbReference type="InterPro" id="IPR006861">
    <property type="entry name" value="HABP4_PAIRBP1-bd"/>
</dbReference>
<evidence type="ECO:0000256" key="1">
    <source>
        <dbReference type="ARBA" id="ARBA00022845"/>
    </source>
</evidence>
<keyword evidence="6" id="KW-1185">Reference proteome</keyword>
<dbReference type="PANTHER" id="PTHR12299:SF17">
    <property type="entry name" value="AT19571P-RELATED"/>
    <property type="match status" value="1"/>
</dbReference>
<dbReference type="InterPro" id="IPR032381">
    <property type="entry name" value="IHABP4_N"/>
</dbReference>
<feature type="compositionally biased region" description="Polar residues" evidence="3">
    <location>
        <begin position="259"/>
        <end position="269"/>
    </location>
</feature>
<proteinExistence type="inferred from homology"/>
<evidence type="ECO:0000256" key="3">
    <source>
        <dbReference type="SAM" id="MobiDB-lite"/>
    </source>
</evidence>
<dbReference type="Pfam" id="PF16174">
    <property type="entry name" value="IHABP4_N"/>
    <property type="match status" value="1"/>
</dbReference>
<feature type="compositionally biased region" description="Basic and acidic residues" evidence="3">
    <location>
        <begin position="95"/>
        <end position="152"/>
    </location>
</feature>
<dbReference type="InterPro" id="IPR039764">
    <property type="entry name" value="HABP4/SERBP1-like"/>
</dbReference>
<dbReference type="SMART" id="SM01233">
    <property type="entry name" value="HABP4_PAI-RBP1"/>
    <property type="match status" value="1"/>
</dbReference>
<comment type="similarity">
    <text evidence="2">Belongs to the SERBP1-HABP4 family.</text>
</comment>
<feature type="compositionally biased region" description="Acidic residues" evidence="3">
    <location>
        <begin position="326"/>
        <end position="341"/>
    </location>
</feature>